<accession>A0A9D1IUN3</accession>
<organism evidence="10 11">
    <name type="scientific">Candidatus Ventrousia excrementavium</name>
    <dbReference type="NCBI Taxonomy" id="2840961"/>
    <lineage>
        <taxon>Bacteria</taxon>
        <taxon>Bacillati</taxon>
        <taxon>Bacillota</taxon>
        <taxon>Clostridia</taxon>
        <taxon>Eubacteriales</taxon>
        <taxon>Clostridiaceae</taxon>
        <taxon>Clostridiaceae incertae sedis</taxon>
        <taxon>Candidatus Ventrousia</taxon>
    </lineage>
</organism>
<dbReference type="PANTHER" id="PTHR42929">
    <property type="entry name" value="INNER MEMBRANE ABC TRANSPORTER PERMEASE PROTEIN YDCU-RELATED-RELATED"/>
    <property type="match status" value="1"/>
</dbReference>
<keyword evidence="4" id="KW-1003">Cell membrane</keyword>
<keyword evidence="7 8" id="KW-0472">Membrane</keyword>
<evidence type="ECO:0000256" key="6">
    <source>
        <dbReference type="ARBA" id="ARBA00022989"/>
    </source>
</evidence>
<feature type="transmembrane region" description="Helical" evidence="8">
    <location>
        <begin position="12"/>
        <end position="31"/>
    </location>
</feature>
<dbReference type="GO" id="GO:0005886">
    <property type="term" value="C:plasma membrane"/>
    <property type="evidence" value="ECO:0007669"/>
    <property type="project" value="UniProtKB-SubCell"/>
</dbReference>
<keyword evidence="6 8" id="KW-1133">Transmembrane helix</keyword>
<keyword evidence="3 8" id="KW-0813">Transport</keyword>
<feature type="transmembrane region" description="Helical" evidence="8">
    <location>
        <begin position="150"/>
        <end position="172"/>
    </location>
</feature>
<name>A0A9D1IUN3_9CLOT</name>
<dbReference type="GO" id="GO:0055085">
    <property type="term" value="P:transmembrane transport"/>
    <property type="evidence" value="ECO:0007669"/>
    <property type="project" value="InterPro"/>
</dbReference>
<evidence type="ECO:0000256" key="5">
    <source>
        <dbReference type="ARBA" id="ARBA00022692"/>
    </source>
</evidence>
<gene>
    <name evidence="10" type="ORF">IAB67_05220</name>
</gene>
<protein>
    <submittedName>
        <fullName evidence="10">ABC transporter permease</fullName>
    </submittedName>
</protein>
<dbReference type="InterPro" id="IPR035906">
    <property type="entry name" value="MetI-like_sf"/>
</dbReference>
<proteinExistence type="inferred from homology"/>
<dbReference type="InterPro" id="IPR000515">
    <property type="entry name" value="MetI-like"/>
</dbReference>
<evidence type="ECO:0000256" key="7">
    <source>
        <dbReference type="ARBA" id="ARBA00023136"/>
    </source>
</evidence>
<feature type="domain" description="ABC transmembrane type-1" evidence="9">
    <location>
        <begin position="58"/>
        <end position="270"/>
    </location>
</feature>
<dbReference type="PANTHER" id="PTHR42929:SF1">
    <property type="entry name" value="INNER MEMBRANE ABC TRANSPORTER PERMEASE PROTEIN YDCU-RELATED"/>
    <property type="match status" value="1"/>
</dbReference>
<comment type="subcellular location">
    <subcellularLocation>
        <location evidence="1 8">Cell membrane</location>
        <topology evidence="1 8">Multi-pass membrane protein</topology>
    </subcellularLocation>
</comment>
<dbReference type="Gene3D" id="1.10.3720.10">
    <property type="entry name" value="MetI-like"/>
    <property type="match status" value="1"/>
</dbReference>
<evidence type="ECO:0000256" key="3">
    <source>
        <dbReference type="ARBA" id="ARBA00022448"/>
    </source>
</evidence>
<evidence type="ECO:0000259" key="9">
    <source>
        <dbReference type="PROSITE" id="PS50928"/>
    </source>
</evidence>
<reference evidence="10" key="1">
    <citation type="submission" date="2020-10" db="EMBL/GenBank/DDBJ databases">
        <authorList>
            <person name="Gilroy R."/>
        </authorList>
    </citation>
    <scope>NUCLEOTIDE SEQUENCE</scope>
    <source>
        <strain evidence="10">CHK191-8634</strain>
    </source>
</reference>
<dbReference type="SUPFAM" id="SSF161098">
    <property type="entry name" value="MetI-like"/>
    <property type="match status" value="1"/>
</dbReference>
<reference evidence="10" key="2">
    <citation type="journal article" date="2021" name="PeerJ">
        <title>Extensive microbial diversity within the chicken gut microbiome revealed by metagenomics and culture.</title>
        <authorList>
            <person name="Gilroy R."/>
            <person name="Ravi A."/>
            <person name="Getino M."/>
            <person name="Pursley I."/>
            <person name="Horton D.L."/>
            <person name="Alikhan N.F."/>
            <person name="Baker D."/>
            <person name="Gharbi K."/>
            <person name="Hall N."/>
            <person name="Watson M."/>
            <person name="Adriaenssens E.M."/>
            <person name="Foster-Nyarko E."/>
            <person name="Jarju S."/>
            <person name="Secka A."/>
            <person name="Antonio M."/>
            <person name="Oren A."/>
            <person name="Chaudhuri R.R."/>
            <person name="La Ragione R."/>
            <person name="Hildebrand F."/>
            <person name="Pallen M.J."/>
        </authorList>
    </citation>
    <scope>NUCLEOTIDE SEQUENCE</scope>
    <source>
        <strain evidence="10">CHK191-8634</strain>
    </source>
</reference>
<feature type="transmembrane region" description="Helical" evidence="8">
    <location>
        <begin position="90"/>
        <end position="108"/>
    </location>
</feature>
<feature type="transmembrane region" description="Helical" evidence="8">
    <location>
        <begin position="62"/>
        <end position="83"/>
    </location>
</feature>
<comment type="similarity">
    <text evidence="2">Belongs to the binding-protein-dependent transport system permease family. CysTW subfamily.</text>
</comment>
<evidence type="ECO:0000256" key="4">
    <source>
        <dbReference type="ARBA" id="ARBA00022475"/>
    </source>
</evidence>
<evidence type="ECO:0000256" key="1">
    <source>
        <dbReference type="ARBA" id="ARBA00004651"/>
    </source>
</evidence>
<evidence type="ECO:0000256" key="8">
    <source>
        <dbReference type="RuleBase" id="RU363032"/>
    </source>
</evidence>
<feature type="transmembrane region" description="Helical" evidence="8">
    <location>
        <begin position="249"/>
        <end position="270"/>
    </location>
</feature>
<sequence>MKKIKLALIPYSVYALIFIVAPILLILLYSFQDTGGAWTLENYARFFDFSDPVYLKVLWRSIKLAVISTVICLILGYPMAYILSKLSPRVRGTIAFLFVLPMWMNFLLRTYSWMSLLERTGLINTFIEWLNGLLPAAIQIPALNIMYTQWAVVLGNVYNFLPFMILPIYTVLIKIDRSLIEAAQDLGASRGRVFLKVIFPLSLPGVVSGISMTFMPAVTTFVISRLLGGGQNALIGDVIENQFKVVGDWGFGSAMSVILMILILVTMGVIRRFESDKTGRSVLM</sequence>
<dbReference type="AlphaFoldDB" id="A0A9D1IUN3"/>
<dbReference type="Pfam" id="PF00528">
    <property type="entry name" value="BPD_transp_1"/>
    <property type="match status" value="1"/>
</dbReference>
<dbReference type="PROSITE" id="PS50928">
    <property type="entry name" value="ABC_TM1"/>
    <property type="match status" value="1"/>
</dbReference>
<dbReference type="CDD" id="cd06261">
    <property type="entry name" value="TM_PBP2"/>
    <property type="match status" value="1"/>
</dbReference>
<evidence type="ECO:0000256" key="2">
    <source>
        <dbReference type="ARBA" id="ARBA00007069"/>
    </source>
</evidence>
<evidence type="ECO:0000313" key="11">
    <source>
        <dbReference type="Proteomes" id="UP000824073"/>
    </source>
</evidence>
<evidence type="ECO:0000313" key="10">
    <source>
        <dbReference type="EMBL" id="HIU43683.1"/>
    </source>
</evidence>
<dbReference type="Proteomes" id="UP000824073">
    <property type="component" value="Unassembled WGS sequence"/>
</dbReference>
<dbReference type="EMBL" id="DVMR01000043">
    <property type="protein sequence ID" value="HIU43683.1"/>
    <property type="molecule type" value="Genomic_DNA"/>
</dbReference>
<comment type="caution">
    <text evidence="10">The sequence shown here is derived from an EMBL/GenBank/DDBJ whole genome shotgun (WGS) entry which is preliminary data.</text>
</comment>
<feature type="transmembrane region" description="Helical" evidence="8">
    <location>
        <begin position="193"/>
        <end position="218"/>
    </location>
</feature>
<keyword evidence="5 8" id="KW-0812">Transmembrane</keyword>